<feature type="compositionally biased region" description="Polar residues" evidence="1">
    <location>
        <begin position="404"/>
        <end position="419"/>
    </location>
</feature>
<dbReference type="PANTHER" id="PTHR35596:SF1">
    <property type="entry name" value="MICROBIAL-TYPE PARG CATALYTIC DOMAIN-CONTAINING PROTEIN"/>
    <property type="match status" value="1"/>
</dbReference>
<feature type="region of interest" description="Disordered" evidence="1">
    <location>
        <begin position="253"/>
        <end position="283"/>
    </location>
</feature>
<dbReference type="InterPro" id="IPR019261">
    <property type="entry name" value="PARG_cat_microbial"/>
</dbReference>
<evidence type="ECO:0000256" key="1">
    <source>
        <dbReference type="SAM" id="MobiDB-lite"/>
    </source>
</evidence>
<feature type="domain" description="Microbial-type PARG catalytic" evidence="2">
    <location>
        <begin position="840"/>
        <end position="1001"/>
    </location>
</feature>
<dbReference type="EMBL" id="CAJNOH010000291">
    <property type="protein sequence ID" value="CAF0987009.1"/>
    <property type="molecule type" value="Genomic_DNA"/>
</dbReference>
<sequence>MASRNVNSSTTVADDVNSSTIAVGDVNSVIKISDNSNSLITANDDDNLWCDVNVMYESNYVSMTYERTTYDPTTSEQNQVLVQRSDNGHKKQDGKEVYNNPALINNNHHTESNTDVQDQKCSRYDSLIEKNKTSDGTPATHNRSIVRREESSSDFQTNATPVNMLNRSSLTGSTLNRQSSLPQQPQSKSDKQSDESRVGRSAILSSKHHQQSLHSCSSNDNNYTLYNSDHLSQSPTTLRHSIEKSNTKLEKLKRSIGSSNSLSALPYGSSTESRTNAGDRKYQEGDEMIESKTITGETNQNHKCRTLSRTNDLINQSLQSTSKPTLRTSKSFDASVRHRLTPPHTPPSTPEMLPKGKRRLHVVSLNLSTSEESNDSSRPSIFSGSSHMKQQKQNKKETLIVPSHTPQRSPYDQTSSPIDDQQRLESPAYDQAYYQSREIVRRPKQSINIAYVPSLPSNDFSSKELESTIHNCLYRDYQLLVSDIKCSSQLDVGIVYLRNEKDKSHLVNTIKSININSKLNETVSFVAEFELVSYVVIEPKNTKDLPLADDICQQWIKVYNGNRPLKCENLCDEFRNIFRVVTNIFDELTNTIPITEFLVGKQKATVYFRADCCFFENLPRTFNEDNLKYAIGKQISEKNISNESIYIRYNKTEANAVVLTCNKARKWALFRSINLDGQFIMKKDKIIYRFIMRSVPKNISVSYIKNSEIFAGTVIKAISCDNDIILELLSKNVYEKCLKQGVLRINGHTINIETYSLPNNYEDLEIDADNWYETEMCAYKSDIMQFIIQPEHPIFQFKWNPKAFLEQFHRWTLKDTNERDYHETISNQQRHLLRMTVMLNTIGILKKGSYYIADKEIKLKSDQLETIVYNHQSKLQPGKTIKLSAAINYPHKTTLVNVINEDCLIVYDYLVSQGYRPLLLNMANAYSPGGGYRKGDGAQEENLFRRSDYFRSLDMDLDDRKPTDRFYCTSNGELKSLTERNRMYPMDEFGAIYTSGLTFFRHSENVGYDFMDKPMFNVCAIAIAAYRNPKLDDNNKNLLSSKYSIRMRKKIENIFAIAHHHKHDCLVLSAFGCGAFRNPPEHVAIIFKSVIEQYAGFFKRICFAIIDDHNTGHEFNPHGNYQPFREVLDNLEIKPTRQKMIDMMIGPWRILNETNNDEITLSSVRIHDLPLCRYGGRCRDLENKQHCREYLHPPLCPYANSSKYCELKDNNDHMLWFKHQRKSSHDAKRELIDTPMNNMDIEYDVNNKKRITEENRSFLQTCPFTPYHCRYHTLLSESTNIQTLALDVRNHCREFLHVCRFGRQCRETSSLHLEKTIHIARNMCRYGDKCFKQCQEDHLNSFSHLGIPDIRHLCMSPAYECRDLQKREHIIRYRHNGNYDRSGVIQYCRLNKHIDFLRNQQILIEIITEYTKNLQSKVSLSISNSIQRYIKGLLPVYQCSKVTFELILVHGHVMSHKRIDELKIPKYLIQSIQRNKKIESIITQYNNPTLKDRIKDYINAIVSNEYSKRDHQTKSRITNTRTTSSHLSTVERPDDDFNNTIRNEENFLKGILSLTDIDIIRRCVMEIIEASSNLEINSTSSRKTSEELSDVDEHIDTILGPRLHPDGGNIVLIFKRQVMLHPDANFSIQSKASFLNGTTFIHRPWIKDSGTRDERFKQFQKSKLHCSILGYEHSAAAELIAATGLNKKTMDVDLKAIIKHLTSIDSDQLFEGHLPDFIPLNYIAEVYIPKNLFASLTPTAQTAARSIFRDSLRITNHEINLNPTASRESRVLQKNRTEYQQHVIDKLVEKFDQNINCIQQLRGIAITLPSSRFLEHVALPFTIAQIYDQYRRNRKQDSISDEIYVYFQAMYGDVMITLSKERIDGVENRRAVQCLVCYIAETPSTTPSDYKESYSYLNYGDPFQHASIMDSHAFLAHSNTFHRGCNVDDFLNYCLKLEKNTGQVTLSHVGPNSIYNYDTISYRFKKSNLDLNDLNYIHISAGLRQVPIRNMMVCFHQVPELHPTFEKNFKRNSTSLSQQNPHSSDRCQSAAAAKSTDDKSQSTFSKSNKLIRSPSSFDIDKEKLRPCRDSINCLQQTLDDHCKRYSHPCRFSELCRNQDKEPYLTHEPHPVEKCLHDTFCKRLDDPFHRATYRHTNLPDFLIPCRDQRTCQIRSTEHRIKYSHGENVERISTVATIDKPRMLSQASSVSSESYGEKQHNRHENRDEQIPCRYGSKCRDQNNSGHCSRYSHPSELGLKSSFNQDRSRIPCSFGSACYNTSDADHCSKYSHSSVQGYQPEAIGNHQKIQCPSGIKCRNNDALHLSKYSHSFK</sequence>
<comment type="caution">
    <text evidence="3">The sequence shown here is derived from an EMBL/GenBank/DDBJ whole genome shotgun (WGS) entry which is preliminary data.</text>
</comment>
<dbReference type="Gene3D" id="3.40.220.10">
    <property type="entry name" value="Leucine Aminopeptidase, subunit E, domain 1"/>
    <property type="match status" value="1"/>
</dbReference>
<proteinExistence type="predicted"/>
<dbReference type="Proteomes" id="UP000663854">
    <property type="component" value="Unassembled WGS sequence"/>
</dbReference>
<name>A0A814FTC3_9BILA</name>
<dbReference type="NCBIfam" id="TIGR02452">
    <property type="entry name" value="TIGR02452 family protein"/>
    <property type="match status" value="1"/>
</dbReference>
<accession>A0A814FTC3</accession>
<protein>
    <recommendedName>
        <fullName evidence="2">Microbial-type PARG catalytic domain-containing protein</fullName>
    </recommendedName>
</protein>
<feature type="compositionally biased region" description="Basic and acidic residues" evidence="1">
    <location>
        <begin position="2193"/>
        <end position="2204"/>
    </location>
</feature>
<evidence type="ECO:0000259" key="2">
    <source>
        <dbReference type="Pfam" id="PF10021"/>
    </source>
</evidence>
<dbReference type="InterPro" id="IPR012664">
    <property type="entry name" value="CHP02452"/>
</dbReference>
<organism evidence="3 4">
    <name type="scientific">Rotaria sordida</name>
    <dbReference type="NCBI Taxonomy" id="392033"/>
    <lineage>
        <taxon>Eukaryota</taxon>
        <taxon>Metazoa</taxon>
        <taxon>Spiralia</taxon>
        <taxon>Gnathifera</taxon>
        <taxon>Rotifera</taxon>
        <taxon>Eurotatoria</taxon>
        <taxon>Bdelloidea</taxon>
        <taxon>Philodinida</taxon>
        <taxon>Philodinidae</taxon>
        <taxon>Rotaria</taxon>
    </lineage>
</organism>
<evidence type="ECO:0000313" key="3">
    <source>
        <dbReference type="EMBL" id="CAF0987009.1"/>
    </source>
</evidence>
<feature type="compositionally biased region" description="Polar residues" evidence="1">
    <location>
        <begin position="153"/>
        <end position="177"/>
    </location>
</feature>
<feature type="compositionally biased region" description="Basic and acidic residues" evidence="1">
    <location>
        <begin position="86"/>
        <end position="96"/>
    </location>
</feature>
<feature type="region of interest" description="Disordered" evidence="1">
    <location>
        <begin position="2181"/>
        <end position="2204"/>
    </location>
</feature>
<feature type="region of interest" description="Disordered" evidence="1">
    <location>
        <begin position="316"/>
        <end position="422"/>
    </location>
</feature>
<feature type="region of interest" description="Disordered" evidence="1">
    <location>
        <begin position="84"/>
        <end position="216"/>
    </location>
</feature>
<feature type="compositionally biased region" description="Low complexity" evidence="1">
    <location>
        <begin position="178"/>
        <end position="187"/>
    </location>
</feature>
<reference evidence="3" key="1">
    <citation type="submission" date="2021-02" db="EMBL/GenBank/DDBJ databases">
        <authorList>
            <person name="Nowell W R."/>
        </authorList>
    </citation>
    <scope>NUCLEOTIDE SEQUENCE</scope>
</reference>
<evidence type="ECO:0000313" key="4">
    <source>
        <dbReference type="Proteomes" id="UP000663854"/>
    </source>
</evidence>
<feature type="compositionally biased region" description="Polar residues" evidence="1">
    <location>
        <begin position="365"/>
        <end position="388"/>
    </location>
</feature>
<feature type="compositionally biased region" description="Polar residues" evidence="1">
    <location>
        <begin position="316"/>
        <end position="332"/>
    </location>
</feature>
<feature type="compositionally biased region" description="Polar residues" evidence="1">
    <location>
        <begin position="1515"/>
        <end position="1528"/>
    </location>
</feature>
<feature type="compositionally biased region" description="Polar residues" evidence="1">
    <location>
        <begin position="2183"/>
        <end position="2192"/>
    </location>
</feature>
<dbReference type="Pfam" id="PF10021">
    <property type="entry name" value="PARG_cat_microb"/>
    <property type="match status" value="1"/>
</dbReference>
<feature type="region of interest" description="Disordered" evidence="1">
    <location>
        <begin position="1511"/>
        <end position="1531"/>
    </location>
</feature>
<dbReference type="InterPro" id="IPR043472">
    <property type="entry name" value="Macro_dom-like"/>
</dbReference>
<feature type="compositionally biased region" description="Polar residues" evidence="1">
    <location>
        <begin position="134"/>
        <end position="143"/>
    </location>
</feature>
<dbReference type="SUPFAM" id="SSF52949">
    <property type="entry name" value="Macro domain-like"/>
    <property type="match status" value="1"/>
</dbReference>
<feature type="compositionally biased region" description="Polar residues" evidence="1">
    <location>
        <begin position="2013"/>
        <end position="2022"/>
    </location>
</feature>
<gene>
    <name evidence="3" type="ORF">PYM288_LOCUS13914</name>
</gene>
<feature type="compositionally biased region" description="Basic and acidic residues" evidence="1">
    <location>
        <begin position="108"/>
        <end position="133"/>
    </location>
</feature>
<feature type="compositionally biased region" description="Basic and acidic residues" evidence="1">
    <location>
        <begin position="188"/>
        <end position="198"/>
    </location>
</feature>
<feature type="region of interest" description="Disordered" evidence="1">
    <location>
        <begin position="2013"/>
        <end position="2048"/>
    </location>
</feature>
<dbReference type="PANTHER" id="PTHR35596">
    <property type="entry name" value="DUF2263 DOMAIN-CONTAINING PROTEIN"/>
    <property type="match status" value="1"/>
</dbReference>
<feature type="compositionally biased region" description="Polar residues" evidence="1">
    <location>
        <begin position="256"/>
        <end position="276"/>
    </location>
</feature>